<accession>A0A9D4S6T9</accession>
<evidence type="ECO:0000313" key="1">
    <source>
        <dbReference type="EMBL" id="KAH3892755.1"/>
    </source>
</evidence>
<gene>
    <name evidence="1" type="ORF">DPMN_016883</name>
</gene>
<sequence length="69" mass="7984">MFKVLVIVFRVVKGTAPIYLQSMFLHAQGSYRLRSSVGIKFRVPRHRTKIADRSLAVVGPKWWNFPPDI</sequence>
<name>A0A9D4S6T9_DREPO</name>
<keyword evidence="2" id="KW-1185">Reference proteome</keyword>
<evidence type="ECO:0000313" key="2">
    <source>
        <dbReference type="Proteomes" id="UP000828390"/>
    </source>
</evidence>
<dbReference type="EMBL" id="JAIWYP010000001">
    <property type="protein sequence ID" value="KAH3892755.1"/>
    <property type="molecule type" value="Genomic_DNA"/>
</dbReference>
<organism evidence="1 2">
    <name type="scientific">Dreissena polymorpha</name>
    <name type="common">Zebra mussel</name>
    <name type="synonym">Mytilus polymorpha</name>
    <dbReference type="NCBI Taxonomy" id="45954"/>
    <lineage>
        <taxon>Eukaryota</taxon>
        <taxon>Metazoa</taxon>
        <taxon>Spiralia</taxon>
        <taxon>Lophotrochozoa</taxon>
        <taxon>Mollusca</taxon>
        <taxon>Bivalvia</taxon>
        <taxon>Autobranchia</taxon>
        <taxon>Heteroconchia</taxon>
        <taxon>Euheterodonta</taxon>
        <taxon>Imparidentia</taxon>
        <taxon>Neoheterodontei</taxon>
        <taxon>Myida</taxon>
        <taxon>Dreissenoidea</taxon>
        <taxon>Dreissenidae</taxon>
        <taxon>Dreissena</taxon>
    </lineage>
</organism>
<dbReference type="AlphaFoldDB" id="A0A9D4S6T9"/>
<protein>
    <submittedName>
        <fullName evidence="1">Uncharacterized protein</fullName>
    </submittedName>
</protein>
<dbReference type="Proteomes" id="UP000828390">
    <property type="component" value="Unassembled WGS sequence"/>
</dbReference>
<proteinExistence type="predicted"/>
<comment type="caution">
    <text evidence="1">The sequence shown here is derived from an EMBL/GenBank/DDBJ whole genome shotgun (WGS) entry which is preliminary data.</text>
</comment>
<reference evidence="1" key="2">
    <citation type="submission" date="2020-11" db="EMBL/GenBank/DDBJ databases">
        <authorList>
            <person name="McCartney M.A."/>
            <person name="Auch B."/>
            <person name="Kono T."/>
            <person name="Mallez S."/>
            <person name="Becker A."/>
            <person name="Gohl D.M."/>
            <person name="Silverstein K.A.T."/>
            <person name="Koren S."/>
            <person name="Bechman K.B."/>
            <person name="Herman A."/>
            <person name="Abrahante J.E."/>
            <person name="Garbe J."/>
        </authorList>
    </citation>
    <scope>NUCLEOTIDE SEQUENCE</scope>
    <source>
        <strain evidence="1">Duluth1</strain>
        <tissue evidence="1">Whole animal</tissue>
    </source>
</reference>
<reference evidence="1" key="1">
    <citation type="journal article" date="2019" name="bioRxiv">
        <title>The Genome of the Zebra Mussel, Dreissena polymorpha: A Resource for Invasive Species Research.</title>
        <authorList>
            <person name="McCartney M.A."/>
            <person name="Auch B."/>
            <person name="Kono T."/>
            <person name="Mallez S."/>
            <person name="Zhang Y."/>
            <person name="Obille A."/>
            <person name="Becker A."/>
            <person name="Abrahante J.E."/>
            <person name="Garbe J."/>
            <person name="Badalamenti J.P."/>
            <person name="Herman A."/>
            <person name="Mangelson H."/>
            <person name="Liachko I."/>
            <person name="Sullivan S."/>
            <person name="Sone E.D."/>
            <person name="Koren S."/>
            <person name="Silverstein K.A.T."/>
            <person name="Beckman K.B."/>
            <person name="Gohl D.M."/>
        </authorList>
    </citation>
    <scope>NUCLEOTIDE SEQUENCE</scope>
    <source>
        <strain evidence="1">Duluth1</strain>
        <tissue evidence="1">Whole animal</tissue>
    </source>
</reference>